<dbReference type="SUPFAM" id="SSF53474">
    <property type="entry name" value="alpha/beta-Hydrolases"/>
    <property type="match status" value="1"/>
</dbReference>
<protein>
    <submittedName>
        <fullName evidence="4">CocE/NonD family hydrolase</fullName>
    </submittedName>
</protein>
<dbReference type="PANTHER" id="PTHR43056:SF10">
    <property type="entry name" value="COCE_NOND FAMILY, PUTATIVE (AFU_ORTHOLOGUE AFUA_7G00600)-RELATED"/>
    <property type="match status" value="1"/>
</dbReference>
<dbReference type="RefSeq" id="WP_207001879.1">
    <property type="nucleotide sequence ID" value="NZ_JAEKJR010000002.1"/>
</dbReference>
<accession>A0ABS3E7K2</accession>
<dbReference type="SUPFAM" id="SSF49785">
    <property type="entry name" value="Galactose-binding domain-like"/>
    <property type="match status" value="1"/>
</dbReference>
<feature type="chain" id="PRO_5046936513" evidence="2">
    <location>
        <begin position="20"/>
        <end position="606"/>
    </location>
</feature>
<dbReference type="InterPro" id="IPR000383">
    <property type="entry name" value="Xaa-Pro-like_dom"/>
</dbReference>
<comment type="caution">
    <text evidence="4">The sequence shown here is derived from an EMBL/GenBank/DDBJ whole genome shotgun (WGS) entry which is preliminary data.</text>
</comment>
<evidence type="ECO:0000256" key="1">
    <source>
        <dbReference type="ARBA" id="ARBA00022801"/>
    </source>
</evidence>
<dbReference type="EMBL" id="JAEKJR010000002">
    <property type="protein sequence ID" value="MBN8431285.1"/>
    <property type="molecule type" value="Genomic_DNA"/>
</dbReference>
<dbReference type="InterPro" id="IPR029058">
    <property type="entry name" value="AB_hydrolase_fold"/>
</dbReference>
<dbReference type="Gene3D" id="2.60.120.260">
    <property type="entry name" value="Galactose-binding domain-like"/>
    <property type="match status" value="1"/>
</dbReference>
<dbReference type="PANTHER" id="PTHR43056">
    <property type="entry name" value="PEPTIDASE S9 PROLYL OLIGOPEPTIDASE"/>
    <property type="match status" value="1"/>
</dbReference>
<feature type="domain" description="Xaa-Pro dipeptidyl-peptidase C-terminal" evidence="3">
    <location>
        <begin position="347"/>
        <end position="600"/>
    </location>
</feature>
<dbReference type="Gene3D" id="3.40.50.1820">
    <property type="entry name" value="alpha/beta hydrolase"/>
    <property type="match status" value="1"/>
</dbReference>
<evidence type="ECO:0000256" key="2">
    <source>
        <dbReference type="SAM" id="SignalP"/>
    </source>
</evidence>
<dbReference type="InterPro" id="IPR008979">
    <property type="entry name" value="Galactose-bd-like_sf"/>
</dbReference>
<dbReference type="InterPro" id="IPR013736">
    <property type="entry name" value="Xaa-Pro_dipept_C"/>
</dbReference>
<sequence length="606" mass="67525">MKRWSCVALLALLSCTVDAMQVLKSQMVSMLDGVHLSTDVYFDGPEDTPRPTILVRTVYDKNGTFGWNPAWKALVERGYAVVIQDIRGRHESEGVYTVARGRREDGVDTLDWIVDQPWSNGRVGLSGCSYLGETQVVLQTTGHPALVVGQPQSAASGYYRPGRAWQSFSGGAFELGQTAGWFASNGSKIFYGPPLTGAERSEWFQADHGHHYRATPEQDFDRYLGNLKSLPVLSLLSRSGIAPTDFENWRNSRPDGDYFRSMDLVQAEDSTSVPNLFFDTWYDYGARETLMMANQFKANATTTEAQTHQYVVIGPGTHCNFPEQEEQLSAGERTLKNTSRPYLNMQLDWYDYWLKGARSLSVQRPFLTYYVLGADEWRTADAWPIPGTRKTRWYLSSTQPANSLNGGGQLATQEPALRGKDQFTYDPADPVPSLGGHTCCTGSKTEAGGYDQRAIEMRNDVLVYTSPPLKKGIEVTGLIRARLFVSSSAQDTDFTVKLVDVYPDGSAYNVQEGVQRMRYRNSLREPELMVPGKVYAIDVDLNATSNYFAAGHRIRIEVSSSNFPRIERNLNTGAANAASSTYITAHNTVWFGGERASYLELPVIPH</sequence>
<proteinExistence type="predicted"/>
<dbReference type="Pfam" id="PF08530">
    <property type="entry name" value="PepX_C"/>
    <property type="match status" value="1"/>
</dbReference>
<name>A0ABS3E7K2_9GAMM</name>
<dbReference type="PROSITE" id="PS51257">
    <property type="entry name" value="PROKAR_LIPOPROTEIN"/>
    <property type="match status" value="1"/>
</dbReference>
<organism evidence="4 5">
    <name type="scientific">Microbulbifer salipaludis</name>
    <dbReference type="NCBI Taxonomy" id="187980"/>
    <lineage>
        <taxon>Bacteria</taxon>
        <taxon>Pseudomonadati</taxon>
        <taxon>Pseudomonadota</taxon>
        <taxon>Gammaproteobacteria</taxon>
        <taxon>Cellvibrionales</taxon>
        <taxon>Microbulbiferaceae</taxon>
        <taxon>Microbulbifer</taxon>
    </lineage>
</organism>
<reference evidence="4 5" key="1">
    <citation type="submission" date="2020-12" db="EMBL/GenBank/DDBJ databases">
        <title>Oil enriched cultivation method for isolating marine PHA-producing bacteria.</title>
        <authorList>
            <person name="Zheng W."/>
            <person name="Yu S."/>
            <person name="Huang Y."/>
        </authorList>
    </citation>
    <scope>NUCLEOTIDE SEQUENCE [LARGE SCALE GENOMIC DNA]</scope>
    <source>
        <strain evidence="4 5">SN0-2</strain>
    </source>
</reference>
<dbReference type="Proteomes" id="UP000664293">
    <property type="component" value="Unassembled WGS sequence"/>
</dbReference>
<dbReference type="InterPro" id="IPR050585">
    <property type="entry name" value="Xaa-Pro_dipeptidyl-ppase/CocE"/>
</dbReference>
<evidence type="ECO:0000259" key="3">
    <source>
        <dbReference type="SMART" id="SM00939"/>
    </source>
</evidence>
<dbReference type="GO" id="GO:0016787">
    <property type="term" value="F:hydrolase activity"/>
    <property type="evidence" value="ECO:0007669"/>
    <property type="project" value="UniProtKB-KW"/>
</dbReference>
<dbReference type="Gene3D" id="1.10.3020.10">
    <property type="entry name" value="alpha-amino acid ester hydrolase ( Helical cap domain)"/>
    <property type="match status" value="1"/>
</dbReference>
<evidence type="ECO:0000313" key="5">
    <source>
        <dbReference type="Proteomes" id="UP000664293"/>
    </source>
</evidence>
<dbReference type="Pfam" id="PF02129">
    <property type="entry name" value="Peptidase_S15"/>
    <property type="match status" value="1"/>
</dbReference>
<feature type="signal peptide" evidence="2">
    <location>
        <begin position="1"/>
        <end position="19"/>
    </location>
</feature>
<keyword evidence="1 4" id="KW-0378">Hydrolase</keyword>
<keyword evidence="5" id="KW-1185">Reference proteome</keyword>
<dbReference type="InterPro" id="IPR005674">
    <property type="entry name" value="CocE/Ser_esterase"/>
</dbReference>
<keyword evidence="2" id="KW-0732">Signal</keyword>
<gene>
    <name evidence="4" type="ORF">JF535_10535</name>
</gene>
<dbReference type="NCBIfam" id="TIGR00976">
    <property type="entry name" value="CocE_NonD"/>
    <property type="match status" value="1"/>
</dbReference>
<evidence type="ECO:0000313" key="4">
    <source>
        <dbReference type="EMBL" id="MBN8431285.1"/>
    </source>
</evidence>
<dbReference type="SMART" id="SM00939">
    <property type="entry name" value="PepX_C"/>
    <property type="match status" value="1"/>
</dbReference>